<dbReference type="Proteomes" id="UP000053617">
    <property type="component" value="Unassembled WGS sequence"/>
</dbReference>
<accession>A0A0D2FCY9</accession>
<evidence type="ECO:0000256" key="2">
    <source>
        <dbReference type="ARBA" id="ARBA00022692"/>
    </source>
</evidence>
<feature type="transmembrane region" description="Helical" evidence="6">
    <location>
        <begin position="98"/>
        <end position="120"/>
    </location>
</feature>
<dbReference type="GeneID" id="25298950"/>
<reference evidence="8 9" key="1">
    <citation type="submission" date="2015-01" db="EMBL/GenBank/DDBJ databases">
        <title>The Genome Sequence of Rhinocladiella mackenzie CBS 650.93.</title>
        <authorList>
            <consortium name="The Broad Institute Genomics Platform"/>
            <person name="Cuomo C."/>
            <person name="de Hoog S."/>
            <person name="Gorbushina A."/>
            <person name="Stielow B."/>
            <person name="Teixiera M."/>
            <person name="Abouelleil A."/>
            <person name="Chapman S.B."/>
            <person name="Priest M."/>
            <person name="Young S.K."/>
            <person name="Wortman J."/>
            <person name="Nusbaum C."/>
            <person name="Birren B."/>
        </authorList>
    </citation>
    <scope>NUCLEOTIDE SEQUENCE [LARGE SCALE GENOMIC DNA]</scope>
    <source>
        <strain evidence="8 9">CBS 650.93</strain>
    </source>
</reference>
<keyword evidence="2 6" id="KW-0812">Transmembrane</keyword>
<feature type="transmembrane region" description="Helical" evidence="6">
    <location>
        <begin position="467"/>
        <end position="486"/>
    </location>
</feature>
<evidence type="ECO:0000313" key="9">
    <source>
        <dbReference type="Proteomes" id="UP000053617"/>
    </source>
</evidence>
<feature type="compositionally biased region" description="Basic and acidic residues" evidence="5">
    <location>
        <begin position="259"/>
        <end position="269"/>
    </location>
</feature>
<feature type="region of interest" description="Disordered" evidence="5">
    <location>
        <begin position="246"/>
        <end position="272"/>
    </location>
</feature>
<comment type="subcellular location">
    <subcellularLocation>
        <location evidence="1">Membrane</location>
        <topology evidence="1">Multi-pass membrane protein</topology>
    </subcellularLocation>
</comment>
<feature type="transmembrane region" description="Helical" evidence="6">
    <location>
        <begin position="220"/>
        <end position="238"/>
    </location>
</feature>
<gene>
    <name evidence="8" type="ORF">Z518_10879</name>
</gene>
<dbReference type="PANTHER" id="PTHR23502">
    <property type="entry name" value="MAJOR FACILITATOR SUPERFAMILY"/>
    <property type="match status" value="1"/>
</dbReference>
<dbReference type="OrthoDB" id="5215911at2759"/>
<evidence type="ECO:0000256" key="4">
    <source>
        <dbReference type="ARBA" id="ARBA00023136"/>
    </source>
</evidence>
<feature type="transmembrane region" description="Helical" evidence="6">
    <location>
        <begin position="362"/>
        <end position="383"/>
    </location>
</feature>
<evidence type="ECO:0000313" key="8">
    <source>
        <dbReference type="EMBL" id="KIW99951.1"/>
    </source>
</evidence>
<protein>
    <submittedName>
        <fullName evidence="8">Rhinocladiella mackenziei CBS 650.93 unplaced genomic scaffold supercont1.10, whole genome shotgun sequence</fullName>
    </submittedName>
</protein>
<dbReference type="GO" id="GO:0022857">
    <property type="term" value="F:transmembrane transporter activity"/>
    <property type="evidence" value="ECO:0007669"/>
    <property type="project" value="InterPro"/>
</dbReference>
<dbReference type="PROSITE" id="PS50850">
    <property type="entry name" value="MFS"/>
    <property type="match status" value="1"/>
</dbReference>
<feature type="transmembrane region" description="Helical" evidence="6">
    <location>
        <begin position="404"/>
        <end position="425"/>
    </location>
</feature>
<keyword evidence="4 6" id="KW-0472">Membrane</keyword>
<dbReference type="SUPFAM" id="SSF103473">
    <property type="entry name" value="MFS general substrate transporter"/>
    <property type="match status" value="1"/>
</dbReference>
<evidence type="ECO:0000259" key="7">
    <source>
        <dbReference type="PROSITE" id="PS50850"/>
    </source>
</evidence>
<name>A0A0D2FCY9_9EURO</name>
<sequence>MVQVIDQRDEVDVQRVQTLGSVRLQKQGTNQIILIPTPSDDPNDPLNCSKAYRSYMALLVCLAMVMCNFLAAGPSVAIVDITIDYFHTPPTVPAYAPAIAKISYFFTTTSLLQGIGNLIWMPLIVKYGRRPIYLSSFTLYTACAIWCGCAKSYGAELAGRIVMGFAAGSGECVAPLTIADIFFLHERGLVMACYTAALSCGVSLGIIISGLITINHDWRYIYYVATALIGALTVLVFLTMPETSYNRSPVGAPTTPHESSLHSAEEKDATGSQHVNIEAVPPSSATQYKKRTYLQNLKLFSEVLTSESLFKIFLRPIALLILPPVLWATLCMAVTIGFLVAISSNFASAFSTTYNFTAWQSGLCFIAGVIGALIGIFFGGWFSDWTANVLTARNNGIREPEMRLPSMTLGLIASPLALILYGVGIQNRLHWMVPTLGLGLLNFAITQATNVSLVYTVDAYRPVAGEVVTTQLAFKAAFGFLLSFYTNPWIQKSGYLDAFGAMAGISAAVLLGWIFFFVFGKRIRHASVKWRIMKSAQWDLDREVGE</sequence>
<dbReference type="Pfam" id="PF07690">
    <property type="entry name" value="MFS_1"/>
    <property type="match status" value="1"/>
</dbReference>
<feature type="transmembrane region" description="Helical" evidence="6">
    <location>
        <begin position="191"/>
        <end position="214"/>
    </location>
</feature>
<dbReference type="RefSeq" id="XP_013267164.1">
    <property type="nucleotide sequence ID" value="XM_013411710.1"/>
</dbReference>
<feature type="transmembrane region" description="Helical" evidence="6">
    <location>
        <begin position="431"/>
        <end position="455"/>
    </location>
</feature>
<dbReference type="AlphaFoldDB" id="A0A0D2FCY9"/>
<feature type="transmembrane region" description="Helical" evidence="6">
    <location>
        <begin position="498"/>
        <end position="519"/>
    </location>
</feature>
<dbReference type="PANTHER" id="PTHR23502:SF34">
    <property type="entry name" value="PROTEIN HOL1"/>
    <property type="match status" value="1"/>
</dbReference>
<feature type="transmembrane region" description="Helical" evidence="6">
    <location>
        <begin position="55"/>
        <end position="78"/>
    </location>
</feature>
<organism evidence="8 9">
    <name type="scientific">Rhinocladiella mackenziei CBS 650.93</name>
    <dbReference type="NCBI Taxonomy" id="1442369"/>
    <lineage>
        <taxon>Eukaryota</taxon>
        <taxon>Fungi</taxon>
        <taxon>Dikarya</taxon>
        <taxon>Ascomycota</taxon>
        <taxon>Pezizomycotina</taxon>
        <taxon>Eurotiomycetes</taxon>
        <taxon>Chaetothyriomycetidae</taxon>
        <taxon>Chaetothyriales</taxon>
        <taxon>Herpotrichiellaceae</taxon>
        <taxon>Rhinocladiella</taxon>
    </lineage>
</organism>
<feature type="transmembrane region" description="Helical" evidence="6">
    <location>
        <begin position="317"/>
        <end position="342"/>
    </location>
</feature>
<feature type="transmembrane region" description="Helical" evidence="6">
    <location>
        <begin position="132"/>
        <end position="155"/>
    </location>
</feature>
<evidence type="ECO:0000256" key="1">
    <source>
        <dbReference type="ARBA" id="ARBA00004141"/>
    </source>
</evidence>
<dbReference type="EMBL" id="KN847484">
    <property type="protein sequence ID" value="KIW99951.1"/>
    <property type="molecule type" value="Genomic_DNA"/>
</dbReference>
<dbReference type="InterPro" id="IPR036259">
    <property type="entry name" value="MFS_trans_sf"/>
</dbReference>
<feature type="transmembrane region" description="Helical" evidence="6">
    <location>
        <begin position="161"/>
        <end position="184"/>
    </location>
</feature>
<evidence type="ECO:0000256" key="3">
    <source>
        <dbReference type="ARBA" id="ARBA00022989"/>
    </source>
</evidence>
<dbReference type="InterPro" id="IPR020846">
    <property type="entry name" value="MFS_dom"/>
</dbReference>
<dbReference type="InterPro" id="IPR011701">
    <property type="entry name" value="MFS"/>
</dbReference>
<dbReference type="VEuPathDB" id="FungiDB:Z518_10879"/>
<evidence type="ECO:0000256" key="5">
    <source>
        <dbReference type="SAM" id="MobiDB-lite"/>
    </source>
</evidence>
<evidence type="ECO:0000256" key="6">
    <source>
        <dbReference type="SAM" id="Phobius"/>
    </source>
</evidence>
<proteinExistence type="predicted"/>
<dbReference type="Gene3D" id="1.20.1250.20">
    <property type="entry name" value="MFS general substrate transporter like domains"/>
    <property type="match status" value="1"/>
</dbReference>
<dbReference type="GO" id="GO:0005886">
    <property type="term" value="C:plasma membrane"/>
    <property type="evidence" value="ECO:0007669"/>
    <property type="project" value="TreeGrafter"/>
</dbReference>
<keyword evidence="9" id="KW-1185">Reference proteome</keyword>
<keyword evidence="3 6" id="KW-1133">Transmembrane helix</keyword>
<dbReference type="HOGENOM" id="CLU_008455_13_6_1"/>
<feature type="domain" description="Major facilitator superfamily (MFS) profile" evidence="7">
    <location>
        <begin position="56"/>
        <end position="524"/>
    </location>
</feature>